<evidence type="ECO:0000256" key="3">
    <source>
        <dbReference type="ARBA" id="ARBA00022777"/>
    </source>
</evidence>
<keyword evidence="1" id="KW-0808">Transferase</keyword>
<protein>
    <recommendedName>
        <fullName evidence="5">Maltokinase N-terminal cap domain-containing protein</fullName>
    </recommendedName>
</protein>
<keyword evidence="2" id="KW-0547">Nucleotide-binding</keyword>
<dbReference type="Proteomes" id="UP000285744">
    <property type="component" value="Unassembled WGS sequence"/>
</dbReference>
<keyword evidence="4" id="KW-0067">ATP-binding</keyword>
<dbReference type="EMBL" id="RAQQ01000026">
    <property type="protein sequence ID" value="RKF24206.1"/>
    <property type="molecule type" value="Genomic_DNA"/>
</dbReference>
<evidence type="ECO:0000256" key="4">
    <source>
        <dbReference type="ARBA" id="ARBA00022840"/>
    </source>
</evidence>
<dbReference type="GO" id="GO:0005524">
    <property type="term" value="F:ATP binding"/>
    <property type="evidence" value="ECO:0007669"/>
    <property type="project" value="UniProtKB-KW"/>
</dbReference>
<dbReference type="GO" id="GO:0016301">
    <property type="term" value="F:kinase activity"/>
    <property type="evidence" value="ECO:0007669"/>
    <property type="project" value="UniProtKB-KW"/>
</dbReference>
<keyword evidence="3" id="KW-0418">Kinase</keyword>
<organism evidence="6 7">
    <name type="scientific">Micromonospora globbae</name>
    <dbReference type="NCBI Taxonomy" id="1894969"/>
    <lineage>
        <taxon>Bacteria</taxon>
        <taxon>Bacillati</taxon>
        <taxon>Actinomycetota</taxon>
        <taxon>Actinomycetes</taxon>
        <taxon>Micromonosporales</taxon>
        <taxon>Micromonosporaceae</taxon>
        <taxon>Micromonospora</taxon>
    </lineage>
</organism>
<feature type="domain" description="Maltokinase N-terminal cap" evidence="5">
    <location>
        <begin position="20"/>
        <end position="102"/>
    </location>
</feature>
<evidence type="ECO:0000313" key="6">
    <source>
        <dbReference type="EMBL" id="RKF24206.1"/>
    </source>
</evidence>
<accession>A0A420EU14</accession>
<evidence type="ECO:0000256" key="2">
    <source>
        <dbReference type="ARBA" id="ARBA00022741"/>
    </source>
</evidence>
<comment type="caution">
    <text evidence="6">The sequence shown here is derived from an EMBL/GenBank/DDBJ whole genome shotgun (WGS) entry which is preliminary data.</text>
</comment>
<dbReference type="Pfam" id="PF18085">
    <property type="entry name" value="Mak_N_cap"/>
    <property type="match status" value="1"/>
</dbReference>
<dbReference type="RefSeq" id="WP_120331508.1">
    <property type="nucleotide sequence ID" value="NZ_RAQQ01000026.1"/>
</dbReference>
<proteinExistence type="predicted"/>
<evidence type="ECO:0000256" key="1">
    <source>
        <dbReference type="ARBA" id="ARBA00022679"/>
    </source>
</evidence>
<name>A0A420EU14_9ACTN</name>
<gene>
    <name evidence="6" type="ORF">D7I43_27650</name>
</gene>
<dbReference type="NCBIfam" id="NF047744">
    <property type="entry name" value="CG0192_rel"/>
    <property type="match status" value="1"/>
</dbReference>
<dbReference type="InterPro" id="IPR040999">
    <property type="entry name" value="Mak_N_cap"/>
</dbReference>
<reference evidence="6 7" key="1">
    <citation type="journal article" date="2018" name="Int. J. Syst. Evol. Microbiol.">
        <title>Micromonospora globbae sp. nov., an endophytic actinomycete isolated from roots of Globba winitii C. H. Wright.</title>
        <authorList>
            <person name="Kuncharoen N."/>
            <person name="Pittayakhajonwut P."/>
            <person name="Tanasupawat S."/>
        </authorList>
    </citation>
    <scope>NUCLEOTIDE SEQUENCE [LARGE SCALE GENOMIC DNA]</scope>
    <source>
        <strain evidence="6 7">WPS1-2</strain>
    </source>
</reference>
<evidence type="ECO:0000313" key="7">
    <source>
        <dbReference type="Proteomes" id="UP000285744"/>
    </source>
</evidence>
<sequence>MALLHRAELRPSKLELVAAWLPGRSWFQGAAAAIARVASYRFDDPAGEVGIETFLVRAGAGPVYQVPLTYRGAPLDGAEAWLVGTCEHSVLGRRWVYDGCGDPVYAAALADAVLAGADQAREYFEVDGRREYRELSMAITVDGARPAEVPHVDSVDRVEDGDPTRIVAGPLELAVVRRLDDHVDPSGRRLTGSWEGQETPLTLAYATVR</sequence>
<dbReference type="AlphaFoldDB" id="A0A420EU14"/>
<dbReference type="OrthoDB" id="3787729at2"/>
<evidence type="ECO:0000259" key="5">
    <source>
        <dbReference type="Pfam" id="PF18085"/>
    </source>
</evidence>